<feature type="region of interest" description="Disordered" evidence="8">
    <location>
        <begin position="2603"/>
        <end position="2642"/>
    </location>
</feature>
<dbReference type="InterPro" id="IPR035897">
    <property type="entry name" value="Toll_tir_struct_dom_sf"/>
</dbReference>
<feature type="domain" description="TIR" evidence="9">
    <location>
        <begin position="1586"/>
        <end position="1747"/>
    </location>
</feature>
<dbReference type="InterPro" id="IPR002182">
    <property type="entry name" value="NB-ARC"/>
</dbReference>
<dbReference type="FunFam" id="1.10.8.430:FF:000002">
    <property type="entry name" value="Disease resistance protein (TIR-NBS-LRR class)"/>
    <property type="match status" value="1"/>
</dbReference>
<dbReference type="PROSITE" id="PS50104">
    <property type="entry name" value="TIR"/>
    <property type="match status" value="3"/>
</dbReference>
<protein>
    <recommendedName>
        <fullName evidence="1">ADP-ribosyl cyclase/cyclic ADP-ribose hydrolase</fullName>
        <ecNumber evidence="1">3.2.2.6</ecNumber>
    </recommendedName>
</protein>
<keyword evidence="4" id="KW-0378">Hydrolase</keyword>
<dbReference type="SUPFAM" id="SSF52540">
    <property type="entry name" value="P-loop containing nucleoside triphosphate hydrolases"/>
    <property type="match status" value="3"/>
</dbReference>
<dbReference type="InterPro" id="IPR045344">
    <property type="entry name" value="C-JID"/>
</dbReference>
<dbReference type="GO" id="GO:0061809">
    <property type="term" value="F:NAD+ nucleosidase activity, cyclic ADP-ribose generating"/>
    <property type="evidence" value="ECO:0007669"/>
    <property type="project" value="UniProtKB-EC"/>
</dbReference>
<evidence type="ECO:0000256" key="6">
    <source>
        <dbReference type="ARBA" id="ARBA00023027"/>
    </source>
</evidence>
<dbReference type="SMART" id="SM00382">
    <property type="entry name" value="AAA"/>
    <property type="match status" value="3"/>
</dbReference>
<proteinExistence type="predicted"/>
<dbReference type="InterPro" id="IPR032675">
    <property type="entry name" value="LRR_dom_sf"/>
</dbReference>
<dbReference type="Pfam" id="PF01582">
    <property type="entry name" value="TIR"/>
    <property type="match status" value="3"/>
</dbReference>
<dbReference type="GO" id="GO:0006952">
    <property type="term" value="P:defense response"/>
    <property type="evidence" value="ECO:0007669"/>
    <property type="project" value="UniProtKB-KW"/>
</dbReference>
<keyword evidence="3" id="KW-0677">Repeat</keyword>
<dbReference type="PANTHER" id="PTHR11017">
    <property type="entry name" value="LEUCINE-RICH REPEAT-CONTAINING PROTEIN"/>
    <property type="match status" value="1"/>
</dbReference>
<feature type="compositionally biased region" description="Basic and acidic residues" evidence="8">
    <location>
        <begin position="2612"/>
        <end position="2642"/>
    </location>
</feature>
<accession>A0A6D2KVI1</accession>
<dbReference type="SUPFAM" id="SSF52200">
    <property type="entry name" value="Toll/Interleukin receptor TIR domain"/>
    <property type="match status" value="3"/>
</dbReference>
<dbReference type="InterPro" id="IPR003593">
    <property type="entry name" value="AAA+_ATPase"/>
</dbReference>
<dbReference type="GO" id="GO:0043531">
    <property type="term" value="F:ADP binding"/>
    <property type="evidence" value="ECO:0007669"/>
    <property type="project" value="InterPro"/>
</dbReference>
<dbReference type="PRINTS" id="PR00364">
    <property type="entry name" value="DISEASERSIST"/>
</dbReference>
<dbReference type="FunFam" id="3.40.50.10140:FF:000007">
    <property type="entry name" value="Disease resistance protein (TIR-NBS-LRR class)"/>
    <property type="match status" value="2"/>
</dbReference>
<organism evidence="10 11">
    <name type="scientific">Microthlaspi erraticum</name>
    <dbReference type="NCBI Taxonomy" id="1685480"/>
    <lineage>
        <taxon>Eukaryota</taxon>
        <taxon>Viridiplantae</taxon>
        <taxon>Streptophyta</taxon>
        <taxon>Embryophyta</taxon>
        <taxon>Tracheophyta</taxon>
        <taxon>Spermatophyta</taxon>
        <taxon>Magnoliopsida</taxon>
        <taxon>eudicotyledons</taxon>
        <taxon>Gunneridae</taxon>
        <taxon>Pentapetalae</taxon>
        <taxon>rosids</taxon>
        <taxon>malvids</taxon>
        <taxon>Brassicales</taxon>
        <taxon>Brassicaceae</taxon>
        <taxon>Coluteocarpeae</taxon>
        <taxon>Microthlaspi</taxon>
    </lineage>
</organism>
<evidence type="ECO:0000256" key="1">
    <source>
        <dbReference type="ARBA" id="ARBA00011982"/>
    </source>
</evidence>
<comment type="catalytic activity">
    <reaction evidence="7">
        <text>NAD(+) + H2O = ADP-D-ribose + nicotinamide + H(+)</text>
        <dbReference type="Rhea" id="RHEA:16301"/>
        <dbReference type="ChEBI" id="CHEBI:15377"/>
        <dbReference type="ChEBI" id="CHEBI:15378"/>
        <dbReference type="ChEBI" id="CHEBI:17154"/>
        <dbReference type="ChEBI" id="CHEBI:57540"/>
        <dbReference type="ChEBI" id="CHEBI:57967"/>
        <dbReference type="EC" id="3.2.2.6"/>
    </reaction>
    <physiologicalReaction direction="left-to-right" evidence="7">
        <dbReference type="Rhea" id="RHEA:16302"/>
    </physiologicalReaction>
</comment>
<evidence type="ECO:0000256" key="2">
    <source>
        <dbReference type="ARBA" id="ARBA00022614"/>
    </source>
</evidence>
<keyword evidence="5" id="KW-0611">Plant defense</keyword>
<evidence type="ECO:0000256" key="7">
    <source>
        <dbReference type="ARBA" id="ARBA00047304"/>
    </source>
</evidence>
<dbReference type="Gene3D" id="3.80.10.10">
    <property type="entry name" value="Ribonuclease Inhibitor"/>
    <property type="match status" value="4"/>
</dbReference>
<dbReference type="PANTHER" id="PTHR11017:SF569">
    <property type="entry name" value="DISEASE RESISTANCE PROTEIN"/>
    <property type="match status" value="1"/>
</dbReference>
<dbReference type="SUPFAM" id="SSF52058">
    <property type="entry name" value="L domain-like"/>
    <property type="match status" value="2"/>
</dbReference>
<keyword evidence="11" id="KW-1185">Reference proteome</keyword>
<dbReference type="Pfam" id="PF00931">
    <property type="entry name" value="NB-ARC"/>
    <property type="match status" value="3"/>
</dbReference>
<dbReference type="InterPro" id="IPR027417">
    <property type="entry name" value="P-loop_NTPase"/>
</dbReference>
<dbReference type="FunFam" id="3.80.10.10:FF:001535">
    <property type="entry name" value="Disease resistance protein RRS1B"/>
    <property type="match status" value="1"/>
</dbReference>
<evidence type="ECO:0000256" key="4">
    <source>
        <dbReference type="ARBA" id="ARBA00022801"/>
    </source>
</evidence>
<dbReference type="InterPro" id="IPR044974">
    <property type="entry name" value="Disease_R_plants"/>
</dbReference>
<dbReference type="FunFam" id="3.80.10.10:FF:000386">
    <property type="entry name" value="Disease resistance protein RPS4"/>
    <property type="match status" value="1"/>
</dbReference>
<dbReference type="EMBL" id="CACVBM020001684">
    <property type="protein sequence ID" value="CAA7057298.1"/>
    <property type="molecule type" value="Genomic_DNA"/>
</dbReference>
<reference evidence="10" key="1">
    <citation type="submission" date="2020-01" db="EMBL/GenBank/DDBJ databases">
        <authorList>
            <person name="Mishra B."/>
        </authorList>
    </citation>
    <scope>NUCLEOTIDE SEQUENCE [LARGE SCALE GENOMIC DNA]</scope>
</reference>
<evidence type="ECO:0000256" key="8">
    <source>
        <dbReference type="SAM" id="MobiDB-lite"/>
    </source>
</evidence>
<dbReference type="OrthoDB" id="1066808at2759"/>
<dbReference type="GO" id="GO:0007165">
    <property type="term" value="P:signal transduction"/>
    <property type="evidence" value="ECO:0007669"/>
    <property type="project" value="InterPro"/>
</dbReference>
<dbReference type="InterPro" id="IPR058192">
    <property type="entry name" value="WHD_ROQ1-like"/>
</dbReference>
<dbReference type="FunFam" id="3.40.50.300:FF:001002">
    <property type="entry name" value="Disease resistance protein (TIR-NBS-LRR class)"/>
    <property type="match status" value="1"/>
</dbReference>
<gene>
    <name evidence="10" type="ORF">MERR_LOCUS44534</name>
</gene>
<evidence type="ECO:0000256" key="3">
    <source>
        <dbReference type="ARBA" id="ARBA00022737"/>
    </source>
</evidence>
<dbReference type="InterPro" id="IPR042197">
    <property type="entry name" value="Apaf_helical"/>
</dbReference>
<dbReference type="Gene3D" id="3.40.50.300">
    <property type="entry name" value="P-loop containing nucleotide triphosphate hydrolases"/>
    <property type="match status" value="3"/>
</dbReference>
<dbReference type="Proteomes" id="UP000467841">
    <property type="component" value="Unassembled WGS sequence"/>
</dbReference>
<keyword evidence="6" id="KW-0520">NAD</keyword>
<feature type="domain" description="TIR" evidence="9">
    <location>
        <begin position="1142"/>
        <end position="1312"/>
    </location>
</feature>
<dbReference type="InterPro" id="IPR011713">
    <property type="entry name" value="Leu-rich_rpt_3"/>
</dbReference>
<sequence>MTDWKNPEQFVYISCVEEVRYSFVSHLSDALRRNGISVFIDTDDLLSKEAQEKVGRARVSVMVFPGNRKVYLEKLAEVLKCQKEDGQVVVPVLYGDGPFHTEWLSAVDLRGLSPVYQSRKECSDSELVAEIVRNVNEKLLFMGRMGIYSKLLEIENMINKQPLGIRSVGILGMPGIGKTTLAKAVFDQVSGGFDACCFIQDYDQATHENRVHRILVEQLMKDQPGSSGTSTRLRLRRDKLNNKRVLVVLDDVRNPLVAESFLEEYGWFGPESLIVITSRDKQVFRLCRINQIYEVQGLNEDDALQLFMLCASINDTGEHNLHELVMEVIKYANGNPLALSIYGEELKGKKTLVEMETAFLKLKERPPLKFVDAVESSYDTLNGSEKNIFLDIACFFQGENVDYVMQLLEGCGFFPRVGIDVLVEKCLVTISENQVRMHSLIQDVVREVIIKGETVQTETRSRLWEPRTIRFLLEDNEHTENGEPKTTVKCVQGTEEIEGIYLDTSNLNFDVNPAAFENMLNLRLLKIYCSSPEIHPVISFPKGFLKSLPNELRLLHWENYPLQYVPPNFDPRHLVEINMPYSQLKKLWGGTKNLEMLKTIRLCHSTQLVDIDDLIKAPNLDRIDLQGCTKLQTFPPTGQLLHLRVVNLSGCTEIQSFPEVPPSIETLHLQGTGIRKLSFSTVKTNGRDGGEFVNFLAELSGLSDALKLERLTSLLKSSSSSPDVNKLICLELKGCYRLQSLPNMSSLEFLKVLDLSGCSELETIQGFPRNLKELYLAGTAVKEVPQLPQSLELLNAHGCVSLKSISVDSKQLPMHYTLSNCFDLSPQVVNDFIVKAVANVKHMPRERQQELNKAVAFSFCAPSHANHNSTLDLQPGSSVMTRLTSTLRSTLVGFTILVEVAFSENFYDANGFGISCVCRWKNKKGHSHRVEKTFQYWGPGEAIEKLQKDHIFVFCDVKMRPSTADGNDPDILADLVVFEFFPVSKPKKRLDDSCTVKRCGVYVIAAATTNTSPEISSPVLPSDPLIFSGNEVQEVLKSRYDGLHEIDKALFLYIACLFNDEEVDLVAPLTASIDFGVSSGIKVLANRSLIHLSSNGEIVMHSLLRKLGKEILDRRSMQSYISKESVEDAEEVYVASSSSPNWTYDVFPSFCGQDVRRNFLSHFLVALKRKSINVFKDTEIDRGQEIGSSILQAIRGSRISVVVLSKNYSSSTWLLDELVEIMSCRENMGQRVIPIFYDVGSSDVGNQTGEFGLAFQKVCEDKTEDVKQRYCQALYDISTISGYCYLISDLSPIWGTEADMIETVADAISEELNITISKDFGDFVGIEDHISKMKSLLCLESEEVRMVGIWGPTGIGKSTIARALFNRLARQFQRSIFVDKAFADKNFENSRRSNLDDYGTKLHLQTQFLSEFLGQKYVKGHHLGMVEERLKDQKVLIILDDASNLVLLDALAGNTRWFGSGSRIVVVTKDIRLLKSHGINYVYEVDFPSKKQALEMFCQYAFRQKFPPNDYTELAAEAVQLGGNPLDLNVLGLALRGRNKEEWMNMLHRLRNSLTGGIEKTLGVRRESLTEDDDEVLLPPSPFHICRYHVYISFCGQDVSKSFLSHFHKELSSKGITVFKELERQPSNAVPIQAMRESRISIVMISSKYASSSWLLNELVEITKCNEELTQKLIPIFYDVEPSDVRKQTGEFGMHFNETCNRKTEDVKQQWRKALIHIADFPGFDSRYWDNEAEMIEKIVKDVSYTLSCTASIDFSDLVGIKRHIATMNSLLCLESEEVMMVGIWGPPGIGKTTIARALFSDLSSKFQRSAFIVISNDYTRTSLDDYGVKLHFRTLFLSKLFGTNLNNYAMQLILQGQFLSKILGQNDHLREVEESLKDQKVFIILDDVDDLRVLDALVRQSQWFGSGSRIIVITKDIGLLKSHGIDNVYKVDLPSKKEALRMFCRSAFRQNHPPDGFTELASEVAETVGNLPLGLKVLGSSLRGRDKEEWMDILTRIRDNLYGEIEKIIRVGYDRLEDHDKFIFLHIACLFNYDTVEAVTQLLADSGLNVVLGLTSLAEKSFIHITEHGNITMVHQLQTFGRDIVRMESSHEPGGRRFLVDSLDICDVLMKNTGTESVIGISLDMSEINELHISERGFNGMRNLLFLKFYTNLWNKEVKVHLPGGLGYLSRKLRLLHWESFPMRCMPPNFTPENLVELVMEASELEMLWNGIQPLGRLKWMSLRGSLNLREISDLSYATTLEKLDLGGCSSLMMLPSSIKSLQQLRDLDMEGCIKLEALPTDINLESLYYLNLKGCSQLKSFPEISSNISDLYLDGTAIEEVPWWIENLSRLSNLSMNGCNKLKKISANISKLKVLEEVDFSECEALAEDSWENHAEETSASLLRVNMSFNSFERLPDTWTSIQPKDLIFNNCRNLQSLPELPASLSMLTANNCESLEHLQGSFRYPQTALQFINCFKLNQQARDLILQSDCAYAIFPGREIPAQFTHRTDGSFLKVSLPESSLSKKFPNFKACIMVESRSNWFYFGVIWNVKGGTDKIDLCCLTNTPSTRDHLIVFNCEFFPDDSPAELDYSNLQFEFFCLDHTKELMKIKECGVQLLEEVSPSVNSSGKRSENEYRDNAGEGNAEETRSSKRTRVSSDD</sequence>
<name>A0A6D2KVI1_9BRAS</name>
<evidence type="ECO:0000259" key="9">
    <source>
        <dbReference type="PROSITE" id="PS50104"/>
    </source>
</evidence>
<evidence type="ECO:0000313" key="11">
    <source>
        <dbReference type="Proteomes" id="UP000467841"/>
    </source>
</evidence>
<comment type="caution">
    <text evidence="10">The sequence shown here is derived from an EMBL/GenBank/DDBJ whole genome shotgun (WGS) entry which is preliminary data.</text>
</comment>
<evidence type="ECO:0000313" key="10">
    <source>
        <dbReference type="EMBL" id="CAA7057298.1"/>
    </source>
</evidence>
<dbReference type="Pfam" id="PF23282">
    <property type="entry name" value="WHD_ROQ1"/>
    <property type="match status" value="3"/>
</dbReference>
<dbReference type="Gene3D" id="1.10.8.430">
    <property type="entry name" value="Helical domain of apoptotic protease-activating factors"/>
    <property type="match status" value="3"/>
</dbReference>
<dbReference type="SUPFAM" id="SSF46785">
    <property type="entry name" value="Winged helix' DNA-binding domain"/>
    <property type="match status" value="3"/>
</dbReference>
<keyword evidence="2" id="KW-0433">Leucine-rich repeat</keyword>
<feature type="domain" description="TIR" evidence="9">
    <location>
        <begin position="5"/>
        <end position="139"/>
    </location>
</feature>
<dbReference type="Gene3D" id="3.40.50.10140">
    <property type="entry name" value="Toll/interleukin-1 receptor homology (TIR) domain"/>
    <property type="match status" value="3"/>
</dbReference>
<dbReference type="EC" id="3.2.2.6" evidence="1"/>
<dbReference type="Pfam" id="PF07725">
    <property type="entry name" value="LRR_3"/>
    <property type="match status" value="1"/>
</dbReference>
<dbReference type="Pfam" id="PF20160">
    <property type="entry name" value="C-JID"/>
    <property type="match status" value="1"/>
</dbReference>
<dbReference type="InterPro" id="IPR000157">
    <property type="entry name" value="TIR_dom"/>
</dbReference>
<evidence type="ECO:0000256" key="5">
    <source>
        <dbReference type="ARBA" id="ARBA00022821"/>
    </source>
</evidence>
<dbReference type="InterPro" id="IPR036390">
    <property type="entry name" value="WH_DNA-bd_sf"/>
</dbReference>
<dbReference type="SMART" id="SM00255">
    <property type="entry name" value="TIR"/>
    <property type="match status" value="3"/>
</dbReference>